<evidence type="ECO:0000256" key="1">
    <source>
        <dbReference type="ARBA" id="ARBA00022723"/>
    </source>
</evidence>
<dbReference type="GO" id="GO:0008270">
    <property type="term" value="F:zinc ion binding"/>
    <property type="evidence" value="ECO:0007669"/>
    <property type="project" value="UniProtKB-KW"/>
</dbReference>
<dbReference type="InterPro" id="IPR001965">
    <property type="entry name" value="Znf_PHD"/>
</dbReference>
<dbReference type="Gene3D" id="3.30.40.10">
    <property type="entry name" value="Zinc/RING finger domain, C3HC4 (zinc finger)"/>
    <property type="match status" value="1"/>
</dbReference>
<evidence type="ECO:0000313" key="7">
    <source>
        <dbReference type="EMBL" id="TPX35737.1"/>
    </source>
</evidence>
<evidence type="ECO:0000256" key="4">
    <source>
        <dbReference type="PROSITE-ProRule" id="PRU00146"/>
    </source>
</evidence>
<proteinExistence type="predicted"/>
<dbReference type="PROSITE" id="PS01359">
    <property type="entry name" value="ZF_PHD_1"/>
    <property type="match status" value="1"/>
</dbReference>
<dbReference type="GeneID" id="42003182"/>
<feature type="region of interest" description="Disordered" evidence="5">
    <location>
        <begin position="1"/>
        <end position="46"/>
    </location>
</feature>
<keyword evidence="1" id="KW-0479">Metal-binding</keyword>
<evidence type="ECO:0000256" key="2">
    <source>
        <dbReference type="ARBA" id="ARBA00022771"/>
    </source>
</evidence>
<feature type="region of interest" description="Disordered" evidence="5">
    <location>
        <begin position="506"/>
        <end position="626"/>
    </location>
</feature>
<dbReference type="OrthoDB" id="436852at2759"/>
<dbReference type="STRING" id="1806994.A0A507C443"/>
<dbReference type="RefSeq" id="XP_031026169.1">
    <property type="nucleotide sequence ID" value="XM_031167885.1"/>
</dbReference>
<dbReference type="InterPro" id="IPR013083">
    <property type="entry name" value="Znf_RING/FYVE/PHD"/>
</dbReference>
<organism evidence="7 8">
    <name type="scientific">Synchytrium microbalum</name>
    <dbReference type="NCBI Taxonomy" id="1806994"/>
    <lineage>
        <taxon>Eukaryota</taxon>
        <taxon>Fungi</taxon>
        <taxon>Fungi incertae sedis</taxon>
        <taxon>Chytridiomycota</taxon>
        <taxon>Chytridiomycota incertae sedis</taxon>
        <taxon>Chytridiomycetes</taxon>
        <taxon>Synchytriales</taxon>
        <taxon>Synchytriaceae</taxon>
        <taxon>Synchytrium</taxon>
    </lineage>
</organism>
<feature type="compositionally biased region" description="Low complexity" evidence="5">
    <location>
        <begin position="30"/>
        <end position="44"/>
    </location>
</feature>
<feature type="domain" description="PHD-type" evidence="6">
    <location>
        <begin position="101"/>
        <end position="150"/>
    </location>
</feature>
<feature type="compositionally biased region" description="Low complexity" evidence="5">
    <location>
        <begin position="998"/>
        <end position="1017"/>
    </location>
</feature>
<dbReference type="PROSITE" id="PS50016">
    <property type="entry name" value="ZF_PHD_2"/>
    <property type="match status" value="1"/>
</dbReference>
<dbReference type="InterPro" id="IPR019786">
    <property type="entry name" value="Zinc_finger_PHD-type_CS"/>
</dbReference>
<dbReference type="InterPro" id="IPR019787">
    <property type="entry name" value="Znf_PHD-finger"/>
</dbReference>
<dbReference type="EMBL" id="QEAO01000007">
    <property type="protein sequence ID" value="TPX35737.1"/>
    <property type="molecule type" value="Genomic_DNA"/>
</dbReference>
<dbReference type="SUPFAM" id="SSF57903">
    <property type="entry name" value="FYVE/PHD zinc finger"/>
    <property type="match status" value="1"/>
</dbReference>
<dbReference type="Pfam" id="PF00628">
    <property type="entry name" value="PHD"/>
    <property type="match status" value="1"/>
</dbReference>
<dbReference type="AlphaFoldDB" id="A0A507C443"/>
<evidence type="ECO:0000313" key="8">
    <source>
        <dbReference type="Proteomes" id="UP000319731"/>
    </source>
</evidence>
<protein>
    <recommendedName>
        <fullName evidence="6">PHD-type domain-containing protein</fullName>
    </recommendedName>
</protein>
<accession>A0A507C443</accession>
<dbReference type="SMART" id="SM00249">
    <property type="entry name" value="PHD"/>
    <property type="match status" value="1"/>
</dbReference>
<feature type="compositionally biased region" description="Basic residues" evidence="5">
    <location>
        <begin position="259"/>
        <end position="272"/>
    </location>
</feature>
<keyword evidence="3" id="KW-0862">Zinc</keyword>
<feature type="compositionally biased region" description="Low complexity" evidence="5">
    <location>
        <begin position="477"/>
        <end position="492"/>
    </location>
</feature>
<feature type="compositionally biased region" description="Polar residues" evidence="5">
    <location>
        <begin position="763"/>
        <end position="774"/>
    </location>
</feature>
<feature type="region of interest" description="Disordered" evidence="5">
    <location>
        <begin position="238"/>
        <end position="312"/>
    </location>
</feature>
<feature type="compositionally biased region" description="Low complexity" evidence="5">
    <location>
        <begin position="603"/>
        <end position="621"/>
    </location>
</feature>
<feature type="compositionally biased region" description="Polar residues" evidence="5">
    <location>
        <begin position="559"/>
        <end position="574"/>
    </location>
</feature>
<gene>
    <name evidence="7" type="ORF">SmJEL517_g01957</name>
</gene>
<feature type="region of interest" description="Disordered" evidence="5">
    <location>
        <begin position="467"/>
        <end position="492"/>
    </location>
</feature>
<feature type="region of interest" description="Disordered" evidence="5">
    <location>
        <begin position="156"/>
        <end position="191"/>
    </location>
</feature>
<feature type="compositionally biased region" description="Low complexity" evidence="5">
    <location>
        <begin position="507"/>
        <end position="517"/>
    </location>
</feature>
<keyword evidence="8" id="KW-1185">Reference proteome</keyword>
<name>A0A507C443_9FUNG</name>
<evidence type="ECO:0000256" key="3">
    <source>
        <dbReference type="ARBA" id="ARBA00022833"/>
    </source>
</evidence>
<feature type="region of interest" description="Disordered" evidence="5">
    <location>
        <begin position="755"/>
        <end position="794"/>
    </location>
</feature>
<comment type="caution">
    <text evidence="7">The sequence shown here is derived from an EMBL/GenBank/DDBJ whole genome shotgun (WGS) entry which is preliminary data.</text>
</comment>
<feature type="region of interest" description="Disordered" evidence="5">
    <location>
        <begin position="998"/>
        <end position="1042"/>
    </location>
</feature>
<dbReference type="InterPro" id="IPR011011">
    <property type="entry name" value="Znf_FYVE_PHD"/>
</dbReference>
<dbReference type="Proteomes" id="UP000319731">
    <property type="component" value="Unassembled WGS sequence"/>
</dbReference>
<keyword evidence="2 4" id="KW-0863">Zinc-finger</keyword>
<reference evidence="7 8" key="1">
    <citation type="journal article" date="2019" name="Sci. Rep.">
        <title>Comparative genomics of chytrid fungi reveal insights into the obligate biotrophic and pathogenic lifestyle of Synchytrium endobioticum.</title>
        <authorList>
            <person name="van de Vossenberg B.T.L.H."/>
            <person name="Warris S."/>
            <person name="Nguyen H.D.T."/>
            <person name="van Gent-Pelzer M.P.E."/>
            <person name="Joly D.L."/>
            <person name="van de Geest H.C."/>
            <person name="Bonants P.J.M."/>
            <person name="Smith D.S."/>
            <person name="Levesque C.A."/>
            <person name="van der Lee T.A.J."/>
        </authorList>
    </citation>
    <scope>NUCLEOTIDE SEQUENCE [LARGE SCALE GENOMIC DNA]</scope>
    <source>
        <strain evidence="7 8">JEL517</strain>
    </source>
</reference>
<sequence>MAAANSSRKKRKTQEPTPSTTQPIMPFPANHSHPNTPTSSTTSTAGLASQLPQLDAPAFNPKDLLLYPHQPVEASPRGNRVRTRGGRYANEARAPHPKTRDASCLCGLGFDGVEFVITCHTCHDWFHGRCVGISSTTAPFEWICPHCRPANASTVPVEASGQKRKKPSPPAVSKPATPILNIPPTPSRTPTRKIAEEVDDDDDLCPVCDGECTCNTKQSFIVTPIIEVETATMQMTAIGSPQTISPARRGSPKTPRGTRSTRGRSTTARKPKATASTSTSSTRRDRKSTSRTPARNSSSIVIVEGYDSSEDGTEQSFAADIVSAMVGLSEEEDDDIVMADNHNGTPNEGVSNLDQSMLQILIMNSDGASSTDDDAMDYYEDALDHPTGGKSSSNTHHQMGQMDLDDTMSSDFADAMNGDAFGSNKKIQIKFELKDEAYDWSSESEVESRPQQAGGKILSSLRKTVVAVGKQKKTPKGSKGAASAAGSSNSGKDMALLSSLVKEEELVSSASSTSPSVASPPPKSPNMNGTASKAADGGNKTPSTKQVDFKQTHVAPNGDITTTTKSLTVSVASNQKKKPATPRKTPSSVSKSKKNKSKKTDQNAASSSSTNNSASNTANNTPALPQPPPLAVSAFLAALLESTGSAPLPMPDAIRIKSEEENGHGNNSNATGILNGTLPNGTSSNDTTSLDGIVAGVQAALQASPMSSVLATFAAIANATGNPGLIAALTTVAELLMANGTSVDNGGDVNRMEDGIENDVSGDDTSNNMNTSDETPAAITKEDSVSSSVSSADNLGLSIETSTESTTTTDSTPHTPATIITAESPFMSAPLKLDEVLDTDRLESDNSESVVRDTPLSPVAVAIARWKTVPIGSFRRSRRTSVHGRTSAAALATAVRPTVESPTMGSSLGVNSTLADLGGSPGLAPLRNTMIYYKNANNNNINHTGTGGVSMMGYDAAPSVALGGLLNASPLFAPLDNRALSHDEDNCMLVFEPPPLSLPESMSTTTTFSGTTGSTSMIPLSPPPSATNSPVRNGAKGKGKVY</sequence>
<evidence type="ECO:0000256" key="5">
    <source>
        <dbReference type="SAM" id="MobiDB-lite"/>
    </source>
</evidence>
<evidence type="ECO:0000259" key="6">
    <source>
        <dbReference type="PROSITE" id="PS50016"/>
    </source>
</evidence>